<reference evidence="1 2" key="1">
    <citation type="submission" date="2019-05" db="EMBL/GenBank/DDBJ databases">
        <title>Ruegeria sp. nov., isolated from tidal flat.</title>
        <authorList>
            <person name="Kim W."/>
        </authorList>
    </citation>
    <scope>NUCLEOTIDE SEQUENCE [LARGE SCALE GENOMIC DNA]</scope>
    <source>
        <strain evidence="1 2">CAU 1488</strain>
    </source>
</reference>
<dbReference type="Proteomes" id="UP001193035">
    <property type="component" value="Unassembled WGS sequence"/>
</dbReference>
<dbReference type="RefSeq" id="WP_138844234.1">
    <property type="nucleotide sequence ID" value="NZ_VCPD01000006.1"/>
</dbReference>
<comment type="caution">
    <text evidence="1">The sequence shown here is derived from an EMBL/GenBank/DDBJ whole genome shotgun (WGS) entry which is preliminary data.</text>
</comment>
<evidence type="ECO:0000313" key="2">
    <source>
        <dbReference type="Proteomes" id="UP001193035"/>
    </source>
</evidence>
<sequence length="75" mass="8539">MVHRRVWSNAEGAVARQSSLLSLSSDDRIYAEEMHIGQSGKKRGRISARPRQSLEMTRKYFPFGQPEHPRALANS</sequence>
<proteinExistence type="predicted"/>
<gene>
    <name evidence="1" type="ORF">FGK63_16405</name>
</gene>
<evidence type="ECO:0000313" key="1">
    <source>
        <dbReference type="EMBL" id="TMV05624.1"/>
    </source>
</evidence>
<accession>A0ABY2WV16</accession>
<organism evidence="1 2">
    <name type="scientific">Ruegeria sediminis</name>
    <dbReference type="NCBI Taxonomy" id="2583820"/>
    <lineage>
        <taxon>Bacteria</taxon>
        <taxon>Pseudomonadati</taxon>
        <taxon>Pseudomonadota</taxon>
        <taxon>Alphaproteobacteria</taxon>
        <taxon>Rhodobacterales</taxon>
        <taxon>Roseobacteraceae</taxon>
        <taxon>Ruegeria</taxon>
    </lineage>
</organism>
<name>A0ABY2WV16_9RHOB</name>
<keyword evidence="2" id="KW-1185">Reference proteome</keyword>
<dbReference type="EMBL" id="VCPD01000006">
    <property type="protein sequence ID" value="TMV05624.1"/>
    <property type="molecule type" value="Genomic_DNA"/>
</dbReference>
<protein>
    <submittedName>
        <fullName evidence="1">Uncharacterized protein</fullName>
    </submittedName>
</protein>